<proteinExistence type="predicted"/>
<organism evidence="2 3">
    <name type="scientific">Candidatus Fervidibacter sacchari</name>
    <dbReference type="NCBI Taxonomy" id="1448929"/>
    <lineage>
        <taxon>Bacteria</taxon>
        <taxon>Candidatus Fervidibacterota</taxon>
        <taxon>Candidatus Fervidibacter</taxon>
    </lineage>
</organism>
<dbReference type="EMBL" id="JANUCP010000005">
    <property type="protein sequence ID" value="MCS3920177.1"/>
    <property type="molecule type" value="Genomic_DNA"/>
</dbReference>
<reference evidence="2 3" key="1">
    <citation type="submission" date="2022-08" db="EMBL/GenBank/DDBJ databases">
        <title>Bacterial and archaeal communities from various locations to study Microbial Dark Matter (Phase II).</title>
        <authorList>
            <person name="Stepanauskas R."/>
        </authorList>
    </citation>
    <scope>NUCLEOTIDE SEQUENCE [LARGE SCALE GENOMIC DNA]</scope>
    <source>
        <strain evidence="2 3">PD1</strain>
    </source>
</reference>
<keyword evidence="1" id="KW-0812">Transmembrane</keyword>
<name>A0ABT2EQI0_9BACT</name>
<evidence type="ECO:0000313" key="2">
    <source>
        <dbReference type="EMBL" id="MCS3920177.1"/>
    </source>
</evidence>
<gene>
    <name evidence="2" type="ORF">M2350_002606</name>
</gene>
<protein>
    <submittedName>
        <fullName evidence="2">Uncharacterized protein</fullName>
    </submittedName>
</protein>
<evidence type="ECO:0000256" key="1">
    <source>
        <dbReference type="SAM" id="Phobius"/>
    </source>
</evidence>
<comment type="caution">
    <text evidence="2">The sequence shown here is derived from an EMBL/GenBank/DDBJ whole genome shotgun (WGS) entry which is preliminary data.</text>
</comment>
<keyword evidence="3" id="KW-1185">Reference proteome</keyword>
<accession>A0ABT2EQI0</accession>
<feature type="transmembrane region" description="Helical" evidence="1">
    <location>
        <begin position="9"/>
        <end position="29"/>
    </location>
</feature>
<evidence type="ECO:0000313" key="3">
    <source>
        <dbReference type="Proteomes" id="UP001204798"/>
    </source>
</evidence>
<dbReference type="Proteomes" id="UP001204798">
    <property type="component" value="Unassembled WGS sequence"/>
</dbReference>
<sequence length="287" mass="33189">MPKRLRKRYFWFSCAVLFLFAVTFTVWLLSNTNQIPTSSFASANALLVLQGPLNPYDEGVKGSWEHILTSLQRDRGTLAKILHWLGMPRELTMVLFRSKTSPFSIVAINFPRGYRLLWIPFRLFGKHYKGAHYLDIGNPSTPVFGMYGGTMILADDEVTFCFAIDNLLRTKGQQKFRLSQPNRLRDRYDFVGVMNPRFLLPQDYGQFPSDLAEVGIDIISANELKGEVFWICQNEREAGEVMKALDRIEGKFVKEKSGKGVWCSFRKWREGIFVWWEFQLVGFALFP</sequence>
<keyword evidence="1" id="KW-1133">Transmembrane helix</keyword>
<keyword evidence="1" id="KW-0472">Membrane</keyword>
<dbReference type="RefSeq" id="WP_259098176.1">
    <property type="nucleotide sequence ID" value="NZ_CP130454.1"/>
</dbReference>